<evidence type="ECO:0000313" key="3">
    <source>
        <dbReference type="Proteomes" id="UP000189462"/>
    </source>
</evidence>
<feature type="domain" description="HMA" evidence="1">
    <location>
        <begin position="1"/>
        <end position="65"/>
    </location>
</feature>
<dbReference type="Pfam" id="PF00403">
    <property type="entry name" value="HMA"/>
    <property type="match status" value="1"/>
</dbReference>
<name>A0A1V3NCL4_9GAMM</name>
<organism evidence="2 3">
    <name type="scientific">Thioalkalivibrio denitrificans</name>
    <dbReference type="NCBI Taxonomy" id="108003"/>
    <lineage>
        <taxon>Bacteria</taxon>
        <taxon>Pseudomonadati</taxon>
        <taxon>Pseudomonadota</taxon>
        <taxon>Gammaproteobacteria</taxon>
        <taxon>Chromatiales</taxon>
        <taxon>Ectothiorhodospiraceae</taxon>
        <taxon>Thioalkalivibrio</taxon>
    </lineage>
</organism>
<gene>
    <name evidence="2" type="ORF">B1C78_13890</name>
</gene>
<proteinExistence type="predicted"/>
<dbReference type="STRING" id="108003.B1C78_13890"/>
<evidence type="ECO:0000259" key="1">
    <source>
        <dbReference type="PROSITE" id="PS50846"/>
    </source>
</evidence>
<keyword evidence="3" id="KW-1185">Reference proteome</keyword>
<dbReference type="RefSeq" id="WP_077279760.1">
    <property type="nucleotide sequence ID" value="NZ_MVBK01000091.1"/>
</dbReference>
<dbReference type="GO" id="GO:0046872">
    <property type="term" value="F:metal ion binding"/>
    <property type="evidence" value="ECO:0007669"/>
    <property type="project" value="InterPro"/>
</dbReference>
<dbReference type="InterPro" id="IPR006121">
    <property type="entry name" value="HMA_dom"/>
</dbReference>
<dbReference type="AlphaFoldDB" id="A0A1V3NCL4"/>
<reference evidence="2 3" key="1">
    <citation type="submission" date="2017-02" db="EMBL/GenBank/DDBJ databases">
        <title>Genomic diversity within the haloalkaliphilic genus Thioalkalivibrio.</title>
        <authorList>
            <person name="Ahn A.-C."/>
            <person name="Meier-Kolthoff J."/>
            <person name="Overmars L."/>
            <person name="Richter M."/>
            <person name="Woyke T."/>
            <person name="Sorokin D.Y."/>
            <person name="Muyzer G."/>
        </authorList>
    </citation>
    <scope>NUCLEOTIDE SEQUENCE [LARGE SCALE GENOMIC DNA]</scope>
    <source>
        <strain evidence="2 3">ALJD</strain>
    </source>
</reference>
<evidence type="ECO:0000313" key="2">
    <source>
        <dbReference type="EMBL" id="OOG22764.1"/>
    </source>
</evidence>
<accession>A0A1V3NCL4</accession>
<dbReference type="OrthoDB" id="9814359at2"/>
<dbReference type="InterPro" id="IPR036163">
    <property type="entry name" value="HMA_dom_sf"/>
</dbReference>
<dbReference type="PROSITE" id="PS50846">
    <property type="entry name" value="HMA_2"/>
    <property type="match status" value="1"/>
</dbReference>
<sequence>MTLTFDVQNIQCGGCAASIRKGLSEDSRVQDVSVDIEQGRVSVEASEDIRAELAARLTQLGFPEKPAA</sequence>
<dbReference type="Gene3D" id="3.30.70.100">
    <property type="match status" value="1"/>
</dbReference>
<dbReference type="SUPFAM" id="SSF55008">
    <property type="entry name" value="HMA, heavy metal-associated domain"/>
    <property type="match status" value="1"/>
</dbReference>
<protein>
    <submittedName>
        <fullName evidence="2">Heavy metal transport/detoxification protein</fullName>
    </submittedName>
</protein>
<dbReference type="CDD" id="cd00371">
    <property type="entry name" value="HMA"/>
    <property type="match status" value="1"/>
</dbReference>
<dbReference type="Proteomes" id="UP000189462">
    <property type="component" value="Unassembled WGS sequence"/>
</dbReference>
<dbReference type="EMBL" id="MVBK01000091">
    <property type="protein sequence ID" value="OOG22764.1"/>
    <property type="molecule type" value="Genomic_DNA"/>
</dbReference>
<comment type="caution">
    <text evidence="2">The sequence shown here is derived from an EMBL/GenBank/DDBJ whole genome shotgun (WGS) entry which is preliminary data.</text>
</comment>